<keyword evidence="1" id="KW-0560">Oxidoreductase</keyword>
<dbReference type="EMBL" id="KV423948">
    <property type="protein sequence ID" value="KZT58718.1"/>
    <property type="molecule type" value="Genomic_DNA"/>
</dbReference>
<dbReference type="OrthoDB" id="288590at2759"/>
<dbReference type="GO" id="GO:0046872">
    <property type="term" value="F:metal ion binding"/>
    <property type="evidence" value="ECO:0007669"/>
    <property type="project" value="UniProtKB-KW"/>
</dbReference>
<organism evidence="3 4">
    <name type="scientific">Calocera cornea HHB12733</name>
    <dbReference type="NCBI Taxonomy" id="1353952"/>
    <lineage>
        <taxon>Eukaryota</taxon>
        <taxon>Fungi</taxon>
        <taxon>Dikarya</taxon>
        <taxon>Basidiomycota</taxon>
        <taxon>Agaricomycotina</taxon>
        <taxon>Dacrymycetes</taxon>
        <taxon>Dacrymycetales</taxon>
        <taxon>Dacrymycetaceae</taxon>
        <taxon>Calocera</taxon>
    </lineage>
</organism>
<dbReference type="InterPro" id="IPR050231">
    <property type="entry name" value="Iron_ascorbate_oxido_reductase"/>
</dbReference>
<gene>
    <name evidence="3" type="ORF">CALCODRAFT_554669</name>
</gene>
<keyword evidence="1" id="KW-0408">Iron</keyword>
<dbReference type="InterPro" id="IPR005123">
    <property type="entry name" value="Oxoglu/Fe-dep_dioxygenase_dom"/>
</dbReference>
<dbReference type="InterPro" id="IPR044861">
    <property type="entry name" value="IPNS-like_FE2OG_OXY"/>
</dbReference>
<evidence type="ECO:0000313" key="4">
    <source>
        <dbReference type="Proteomes" id="UP000076842"/>
    </source>
</evidence>
<comment type="similarity">
    <text evidence="1">Belongs to the iron/ascorbate-dependent oxidoreductase family.</text>
</comment>
<dbReference type="PROSITE" id="PS51471">
    <property type="entry name" value="FE2OG_OXY"/>
    <property type="match status" value="1"/>
</dbReference>
<protein>
    <submittedName>
        <fullName evidence="3">Clavaminate synthase-like protein</fullName>
    </submittedName>
</protein>
<dbReference type="GO" id="GO:0016491">
    <property type="term" value="F:oxidoreductase activity"/>
    <property type="evidence" value="ECO:0007669"/>
    <property type="project" value="UniProtKB-KW"/>
</dbReference>
<dbReference type="SUPFAM" id="SSF51197">
    <property type="entry name" value="Clavaminate synthase-like"/>
    <property type="match status" value="1"/>
</dbReference>
<evidence type="ECO:0000259" key="2">
    <source>
        <dbReference type="PROSITE" id="PS51471"/>
    </source>
</evidence>
<reference evidence="3 4" key="1">
    <citation type="journal article" date="2016" name="Mol. Biol. Evol.">
        <title>Comparative Genomics of Early-Diverging Mushroom-Forming Fungi Provides Insights into the Origins of Lignocellulose Decay Capabilities.</title>
        <authorList>
            <person name="Nagy L.G."/>
            <person name="Riley R."/>
            <person name="Tritt A."/>
            <person name="Adam C."/>
            <person name="Daum C."/>
            <person name="Floudas D."/>
            <person name="Sun H."/>
            <person name="Yadav J.S."/>
            <person name="Pangilinan J."/>
            <person name="Larsson K.H."/>
            <person name="Matsuura K."/>
            <person name="Barry K."/>
            <person name="Labutti K."/>
            <person name="Kuo R."/>
            <person name="Ohm R.A."/>
            <person name="Bhattacharya S.S."/>
            <person name="Shirouzu T."/>
            <person name="Yoshinaga Y."/>
            <person name="Martin F.M."/>
            <person name="Grigoriev I.V."/>
            <person name="Hibbett D.S."/>
        </authorList>
    </citation>
    <scope>NUCLEOTIDE SEQUENCE [LARGE SCALE GENOMIC DNA]</scope>
    <source>
        <strain evidence="3 4">HHB12733</strain>
    </source>
</reference>
<dbReference type="AlphaFoldDB" id="A0A165H0M3"/>
<sequence length="347" mass="39233">MVIKTSHDTLPPFPSGLVTAPLVSISLAKLEAGDKAESAAFYEACKNLGFFYCDMSGSQLGERIVENAENMHRLQKQFFALPNEEKEKYGRNIDIFYCYRFFPLTIRDPNGEPLRAENYNMRKDDILGNCERLPAPQLILDHQTLLETYVRDCRTVIDLMLNLLDEHLGLPIGTLYSYHRLTERSGDHARFIQAPVSPWDDKRIASGEHTDFGTITILFNWLGGLQIRHPQTNEWVYVKPVPGSAVVNLGDALVKFTAGILRSNIHRVVPPPGEQSGLPRNSLVYFSRPENVVVMKRLKGGIIDAQPKVPGEDTEEEITSHDWIMRRAHGDLRGIYTAKGFEFRPPA</sequence>
<dbReference type="PANTHER" id="PTHR47990">
    <property type="entry name" value="2-OXOGLUTARATE (2OG) AND FE(II)-DEPENDENT OXYGENASE SUPERFAMILY PROTEIN-RELATED"/>
    <property type="match status" value="1"/>
</dbReference>
<dbReference type="STRING" id="1353952.A0A165H0M3"/>
<accession>A0A165H0M3</accession>
<name>A0A165H0M3_9BASI</name>
<dbReference type="InterPro" id="IPR027443">
    <property type="entry name" value="IPNS-like_sf"/>
</dbReference>
<dbReference type="Gene3D" id="2.60.120.330">
    <property type="entry name" value="B-lactam Antibiotic, Isopenicillin N Synthase, Chain"/>
    <property type="match status" value="1"/>
</dbReference>
<dbReference type="InParanoid" id="A0A165H0M3"/>
<evidence type="ECO:0000313" key="3">
    <source>
        <dbReference type="EMBL" id="KZT58718.1"/>
    </source>
</evidence>
<feature type="domain" description="Fe2OG dioxygenase" evidence="2">
    <location>
        <begin position="185"/>
        <end position="289"/>
    </location>
</feature>
<dbReference type="Proteomes" id="UP000076842">
    <property type="component" value="Unassembled WGS sequence"/>
</dbReference>
<keyword evidence="4" id="KW-1185">Reference proteome</keyword>
<evidence type="ECO:0000256" key="1">
    <source>
        <dbReference type="RuleBase" id="RU003682"/>
    </source>
</evidence>
<dbReference type="InterPro" id="IPR026992">
    <property type="entry name" value="DIOX_N"/>
</dbReference>
<proteinExistence type="inferred from homology"/>
<dbReference type="Pfam" id="PF14226">
    <property type="entry name" value="DIOX_N"/>
    <property type="match status" value="1"/>
</dbReference>
<keyword evidence="1" id="KW-0479">Metal-binding</keyword>
<dbReference type="Pfam" id="PF03171">
    <property type="entry name" value="2OG-FeII_Oxy"/>
    <property type="match status" value="1"/>
</dbReference>